<organism evidence="1">
    <name type="scientific">Myoviridae sp. ctPkm1</name>
    <dbReference type="NCBI Taxonomy" id="2825099"/>
    <lineage>
        <taxon>Viruses</taxon>
        <taxon>Duplodnaviria</taxon>
        <taxon>Heunggongvirae</taxon>
        <taxon>Uroviricota</taxon>
        <taxon>Caudoviricetes</taxon>
    </lineage>
</organism>
<reference evidence="1" key="1">
    <citation type="journal article" date="2021" name="Proc. Natl. Acad. Sci. U.S.A.">
        <title>A Catalog of Tens of Thousands of Viruses from Human Metagenomes Reveals Hidden Associations with Chronic Diseases.</title>
        <authorList>
            <person name="Tisza M.J."/>
            <person name="Buck C.B."/>
        </authorList>
    </citation>
    <scope>NUCLEOTIDE SEQUENCE</scope>
    <source>
        <strain evidence="1">CtPkm1</strain>
    </source>
</reference>
<protein>
    <submittedName>
        <fullName evidence="1">Uncharacterized protein</fullName>
    </submittedName>
</protein>
<dbReference type="EMBL" id="BK015960">
    <property type="protein sequence ID" value="DAF87190.1"/>
    <property type="molecule type" value="Genomic_DNA"/>
</dbReference>
<name>A0A8S5TYA4_9CAUD</name>
<evidence type="ECO:0000313" key="1">
    <source>
        <dbReference type="EMBL" id="DAF87190.1"/>
    </source>
</evidence>
<accession>A0A8S5TYA4</accession>
<proteinExistence type="predicted"/>
<sequence>MLEARIAEQPRPLSARIRGEGALSAGIGAAYVPGGLDQHRPATRELIGEVVVGGGLNVEEDGLLSVADSVVAGDYATAANKPRINGRTLAGDVALSDIGIEFATDADIHALFNK</sequence>